<feature type="domain" description="Fibronectin type-III" evidence="4">
    <location>
        <begin position="187"/>
        <end position="279"/>
    </location>
</feature>
<dbReference type="PROSITE" id="PS01285">
    <property type="entry name" value="FA58C_1"/>
    <property type="match status" value="1"/>
</dbReference>
<dbReference type="SUPFAM" id="SSF49785">
    <property type="entry name" value="Galactose-binding domain-like"/>
    <property type="match status" value="3"/>
</dbReference>
<dbReference type="InParanoid" id="A0A6P8HQ86"/>
<feature type="transmembrane region" description="Helical" evidence="2">
    <location>
        <begin position="930"/>
        <end position="952"/>
    </location>
</feature>
<dbReference type="InterPro" id="IPR003961">
    <property type="entry name" value="FN3_dom"/>
</dbReference>
<name>A0A6P8HQ86_ACTTE</name>
<organism evidence="5 6">
    <name type="scientific">Actinia tenebrosa</name>
    <name type="common">Australian red waratah sea anemone</name>
    <dbReference type="NCBI Taxonomy" id="6105"/>
    <lineage>
        <taxon>Eukaryota</taxon>
        <taxon>Metazoa</taxon>
        <taxon>Cnidaria</taxon>
        <taxon>Anthozoa</taxon>
        <taxon>Hexacorallia</taxon>
        <taxon>Actiniaria</taxon>
        <taxon>Actiniidae</taxon>
        <taxon>Actinia</taxon>
    </lineage>
</organism>
<keyword evidence="1" id="KW-0677">Repeat</keyword>
<accession>A0A6P8HQ86</accession>
<dbReference type="SMART" id="SM00060">
    <property type="entry name" value="FN3"/>
    <property type="match status" value="5"/>
</dbReference>
<evidence type="ECO:0000256" key="2">
    <source>
        <dbReference type="SAM" id="Phobius"/>
    </source>
</evidence>
<feature type="domain" description="Fibronectin type-III" evidence="4">
    <location>
        <begin position="381"/>
        <end position="475"/>
    </location>
</feature>
<dbReference type="KEGG" id="aten:116291740"/>
<dbReference type="GeneID" id="116291740"/>
<dbReference type="OrthoDB" id="6138780at2759"/>
<dbReference type="PROSITE" id="PS50853">
    <property type="entry name" value="FN3"/>
    <property type="match status" value="5"/>
</dbReference>
<keyword evidence="5" id="KW-1185">Reference proteome</keyword>
<dbReference type="InterPro" id="IPR036116">
    <property type="entry name" value="FN3_sf"/>
</dbReference>
<dbReference type="CDD" id="cd00063">
    <property type="entry name" value="FN3"/>
    <property type="match status" value="5"/>
</dbReference>
<evidence type="ECO:0000259" key="4">
    <source>
        <dbReference type="PROSITE" id="PS50853"/>
    </source>
</evidence>
<feature type="domain" description="Fibronectin type-III" evidence="4">
    <location>
        <begin position="634"/>
        <end position="726"/>
    </location>
</feature>
<feature type="domain" description="F5/8 type C" evidence="3">
    <location>
        <begin position="477"/>
        <end position="627"/>
    </location>
</feature>
<dbReference type="RefSeq" id="XP_031554807.1">
    <property type="nucleotide sequence ID" value="XM_031698947.1"/>
</dbReference>
<reference evidence="6" key="1">
    <citation type="submission" date="2025-08" db="UniProtKB">
        <authorList>
            <consortium name="RefSeq"/>
        </authorList>
    </citation>
    <scope>IDENTIFICATION</scope>
    <source>
        <tissue evidence="6">Tentacle</tissue>
    </source>
</reference>
<keyword evidence="2" id="KW-0472">Membrane</keyword>
<dbReference type="SMART" id="SM00231">
    <property type="entry name" value="FA58C"/>
    <property type="match status" value="2"/>
</dbReference>
<evidence type="ECO:0000313" key="5">
    <source>
        <dbReference type="Proteomes" id="UP000515163"/>
    </source>
</evidence>
<dbReference type="Pfam" id="PF00754">
    <property type="entry name" value="F5_F8_type_C"/>
    <property type="match status" value="2"/>
</dbReference>
<evidence type="ECO:0000259" key="3">
    <source>
        <dbReference type="PROSITE" id="PS50022"/>
    </source>
</evidence>
<proteinExistence type="predicted"/>
<keyword evidence="2" id="KW-1133">Transmembrane helix</keyword>
<dbReference type="PROSITE" id="PS50022">
    <property type="entry name" value="FA58C_3"/>
    <property type="match status" value="2"/>
</dbReference>
<protein>
    <submittedName>
        <fullName evidence="6">Protein sidekick-1-like</fullName>
    </submittedName>
</protein>
<feature type="domain" description="F5/8 type C" evidence="3">
    <location>
        <begin position="30"/>
        <end position="180"/>
    </location>
</feature>
<dbReference type="CDD" id="cd00057">
    <property type="entry name" value="FA58C"/>
    <property type="match status" value="2"/>
</dbReference>
<dbReference type="InterPro" id="IPR008979">
    <property type="entry name" value="Galactose-bd-like_sf"/>
</dbReference>
<evidence type="ECO:0000313" key="6">
    <source>
        <dbReference type="RefSeq" id="XP_031554807.1"/>
    </source>
</evidence>
<dbReference type="SUPFAM" id="SSF49265">
    <property type="entry name" value="Fibronectin type III"/>
    <property type="match status" value="4"/>
</dbReference>
<evidence type="ECO:0000256" key="1">
    <source>
        <dbReference type="ARBA" id="ARBA00022737"/>
    </source>
</evidence>
<dbReference type="AlphaFoldDB" id="A0A6P8HQ86"/>
<keyword evidence="2" id="KW-0812">Transmembrane</keyword>
<dbReference type="Proteomes" id="UP000515163">
    <property type="component" value="Unplaced"/>
</dbReference>
<dbReference type="Gene3D" id="2.60.40.10">
    <property type="entry name" value="Immunoglobulins"/>
    <property type="match status" value="5"/>
</dbReference>
<dbReference type="Gene3D" id="2.60.120.260">
    <property type="entry name" value="Galactose-binding domain-like"/>
    <property type="match status" value="3"/>
</dbReference>
<dbReference type="InterPro" id="IPR000421">
    <property type="entry name" value="FA58C"/>
</dbReference>
<feature type="domain" description="Fibronectin type-III" evidence="4">
    <location>
        <begin position="284"/>
        <end position="377"/>
    </location>
</feature>
<feature type="transmembrane region" description="Helical" evidence="2">
    <location>
        <begin position="12"/>
        <end position="30"/>
    </location>
</feature>
<dbReference type="Pfam" id="PF00041">
    <property type="entry name" value="fn3"/>
    <property type="match status" value="5"/>
</dbReference>
<feature type="domain" description="Fibronectin type-III" evidence="4">
    <location>
        <begin position="806"/>
        <end position="899"/>
    </location>
</feature>
<sequence length="1017" mass="112687">METPCGSTVRRLVIYFVANIIFFSSEALGWQDDPVGIADRNIIPDNRFTASSYYDSRYAPMNARLNGAARGWAPRIATNPNDYLQIDLDQVFVISAVATQGANGRNEWTTEYKISTSIDKNAMVWATYKNGMADKLFPGNTDSNAVVKNVLGVPALVRYIRFIPTAYHSWKTMRVETYGFMKDLQWTSPAPTVDNITSTSAIVRWGNTTGSPLQANLTFYIIKYQDNNTTRTLNVSGFETSVNITGLSPNTNYSVIIKAVNKAGHGPWSCSTNFTTLPDRPYGDPLSVTAYPLSSQSVRVTWHASKCGSNGPIRGYKIMCTAISMNVTKEYVTSANQTSYNITSLEKWTEYRITVKCFNDNGEGPASAEVTVRTMEDAPGRPEHFEVTVLSSSCIQLDWALPSEANGIIRGFRMRYEKLVKSNGFLRNTTLPGNGTLSYVLTGLDSCTTYSFKILAYTIKDGPYTHEIQRTTAENVCQSDAIGIADPNIIPDDKFTATSWYGVSNEPWAARLYGTDDGWAPNSQSDPYDFLQIYLGQVFVVCAVATQGCNGCHKRTTQYKISTSVDKNARVWAIYKNGIADKLFPGNTDSNTVVKNVLGVPALVRYIRFIPTAYHSWKTMRVEAYGFMKDLQWTSPAPTVDNITSTSAIVRWRNTTGNPLQANITFYIIKYQDNSTTRTLNVSGFETSVNNSGLTPYTNYSVMIKAVNKAGHGQWSCSTNFTTLVEILPYGAPVSALAYSLSSQSLRVTWDASKCGSNGPNTSTVVKNVLNIPVLARYIRFIPIAYYSWKTLRVEAYGYIRDLQWTSPAPTVENITSTSAAVRWRKITESPLQANITFYIVKYHTNNNTRISNVSGSEASVVDVTGLTPDTNYSVRIKAVSRNYHGQWSCPTSFITPGSDLPPCIAKQTQKETNEARREKKETTCISSSIVATSLAFNVAFLVFILLLVVYINHLKKQLEEAKKAEKRQMNAFNEVLYSNTNAIISEGSGLPMQQLPSYDNSTYEPIASCGIVTGAN</sequence>
<dbReference type="InterPro" id="IPR013783">
    <property type="entry name" value="Ig-like_fold"/>
</dbReference>
<dbReference type="FunFam" id="2.60.40.10:FF:000028">
    <property type="entry name" value="Neuronal cell adhesion molecule"/>
    <property type="match status" value="1"/>
</dbReference>
<gene>
    <name evidence="6" type="primary">LOC116291740</name>
</gene>
<dbReference type="PANTHER" id="PTHR24543">
    <property type="entry name" value="MULTICOPPER OXIDASE-RELATED"/>
    <property type="match status" value="1"/>
</dbReference>